<comment type="caution">
    <text evidence="2">The sequence shown here is derived from an EMBL/GenBank/DDBJ whole genome shotgun (WGS) entry which is preliminary data.</text>
</comment>
<name>A0ABV6U1X7_9ACTN</name>
<dbReference type="Pfam" id="PF13560">
    <property type="entry name" value="HTH_31"/>
    <property type="match status" value="1"/>
</dbReference>
<sequence length="285" mass="32252">MAVRRQTPTLRLRRLAAELRQLRADSGKSREEVAEESGINTVTLYRLETARARPQKRTVITLLDLYGIHGQRRDELLAVLRESGERVWLQSHQLELPDQYATYIGFEEEADNLLNYESLFMPGLLQTAEYAHAVIRGTLPTIPRQEVEKRVEARMARQALLTRQSPLRLWAVIDEAVLRREVGGRQTMRGQLHKLLEASEEPNITVQVIPYGAGAHPGMTGSFVIMKHDSDNPDVIYIESIATDLFLEGEDEIAKYTLVFEHLRAVAASPEATRHLIASVYGEST</sequence>
<dbReference type="PROSITE" id="PS50943">
    <property type="entry name" value="HTH_CROC1"/>
    <property type="match status" value="1"/>
</dbReference>
<proteinExistence type="predicted"/>
<dbReference type="SMART" id="SM00530">
    <property type="entry name" value="HTH_XRE"/>
    <property type="match status" value="1"/>
</dbReference>
<dbReference type="Pfam" id="PF19054">
    <property type="entry name" value="DUF5753"/>
    <property type="match status" value="1"/>
</dbReference>
<gene>
    <name evidence="2" type="ORF">ACFHYQ_09040</name>
</gene>
<dbReference type="CDD" id="cd00093">
    <property type="entry name" value="HTH_XRE"/>
    <property type="match status" value="1"/>
</dbReference>
<evidence type="ECO:0000313" key="3">
    <source>
        <dbReference type="Proteomes" id="UP001589870"/>
    </source>
</evidence>
<keyword evidence="3" id="KW-1185">Reference proteome</keyword>
<protein>
    <submittedName>
        <fullName evidence="2">Helix-turn-helix domain-containing protein</fullName>
    </submittedName>
</protein>
<reference evidence="2 3" key="1">
    <citation type="submission" date="2024-09" db="EMBL/GenBank/DDBJ databases">
        <authorList>
            <person name="Sun Q."/>
            <person name="Mori K."/>
        </authorList>
    </citation>
    <scope>NUCLEOTIDE SEQUENCE [LARGE SCALE GENOMIC DNA]</scope>
    <source>
        <strain evidence="2 3">TBRC 1851</strain>
    </source>
</reference>
<evidence type="ECO:0000259" key="1">
    <source>
        <dbReference type="PROSITE" id="PS50943"/>
    </source>
</evidence>
<dbReference type="InterPro" id="IPR001387">
    <property type="entry name" value="Cro/C1-type_HTH"/>
</dbReference>
<dbReference type="EMBL" id="JBHMQT010000013">
    <property type="protein sequence ID" value="MFC0862440.1"/>
    <property type="molecule type" value="Genomic_DNA"/>
</dbReference>
<dbReference type="InterPro" id="IPR010982">
    <property type="entry name" value="Lambda_DNA-bd_dom_sf"/>
</dbReference>
<evidence type="ECO:0000313" key="2">
    <source>
        <dbReference type="EMBL" id="MFC0862440.1"/>
    </source>
</evidence>
<dbReference type="InterPro" id="IPR043917">
    <property type="entry name" value="DUF5753"/>
</dbReference>
<dbReference type="Gene3D" id="1.10.260.40">
    <property type="entry name" value="lambda repressor-like DNA-binding domains"/>
    <property type="match status" value="1"/>
</dbReference>
<dbReference type="Proteomes" id="UP001589870">
    <property type="component" value="Unassembled WGS sequence"/>
</dbReference>
<feature type="domain" description="HTH cro/C1-type" evidence="1">
    <location>
        <begin position="19"/>
        <end position="76"/>
    </location>
</feature>
<organism evidence="2 3">
    <name type="scientific">Sphaerimonospora cavernae</name>
    <dbReference type="NCBI Taxonomy" id="1740611"/>
    <lineage>
        <taxon>Bacteria</taxon>
        <taxon>Bacillati</taxon>
        <taxon>Actinomycetota</taxon>
        <taxon>Actinomycetes</taxon>
        <taxon>Streptosporangiales</taxon>
        <taxon>Streptosporangiaceae</taxon>
        <taxon>Sphaerimonospora</taxon>
    </lineage>
</organism>
<accession>A0ABV6U1X7</accession>
<dbReference type="SUPFAM" id="SSF47413">
    <property type="entry name" value="lambda repressor-like DNA-binding domains"/>
    <property type="match status" value="1"/>
</dbReference>